<dbReference type="RefSeq" id="WP_238178611.1">
    <property type="nucleotide sequence ID" value="NZ_BPQI01000005.1"/>
</dbReference>
<dbReference type="EMBL" id="BPQI01000005">
    <property type="protein sequence ID" value="GJD54367.1"/>
    <property type="molecule type" value="Genomic_DNA"/>
</dbReference>
<evidence type="ECO:0000313" key="3">
    <source>
        <dbReference type="Proteomes" id="UP001055303"/>
    </source>
</evidence>
<dbReference type="InterPro" id="IPR040902">
    <property type="entry name" value="AHJR-like"/>
</dbReference>
<reference evidence="2" key="2">
    <citation type="submission" date="2021-08" db="EMBL/GenBank/DDBJ databases">
        <authorList>
            <person name="Tani A."/>
            <person name="Ola A."/>
            <person name="Ogura Y."/>
            <person name="Katsura K."/>
            <person name="Hayashi T."/>
        </authorList>
    </citation>
    <scope>NUCLEOTIDE SEQUENCE</scope>
    <source>
        <strain evidence="2">DSM 22415</strain>
    </source>
</reference>
<dbReference type="Pfam" id="PF18743">
    <property type="entry name" value="AHJR-like"/>
    <property type="match status" value="1"/>
</dbReference>
<organism evidence="2 3">
    <name type="scientific">Methylobacterium dankookense</name>
    <dbReference type="NCBI Taxonomy" id="560405"/>
    <lineage>
        <taxon>Bacteria</taxon>
        <taxon>Pseudomonadati</taxon>
        <taxon>Pseudomonadota</taxon>
        <taxon>Alphaproteobacteria</taxon>
        <taxon>Hyphomicrobiales</taxon>
        <taxon>Methylobacteriaceae</taxon>
        <taxon>Methylobacterium</taxon>
    </lineage>
</organism>
<feature type="domain" description="REase AHJR-like" evidence="1">
    <location>
        <begin position="9"/>
        <end position="125"/>
    </location>
</feature>
<keyword evidence="3" id="KW-1185">Reference proteome</keyword>
<name>A0ABQ4RCC6_9HYPH</name>
<evidence type="ECO:0000313" key="2">
    <source>
        <dbReference type="EMBL" id="GJD54367.1"/>
    </source>
</evidence>
<proteinExistence type="predicted"/>
<reference evidence="2" key="1">
    <citation type="journal article" date="2021" name="Front. Microbiol.">
        <title>Comprehensive Comparative Genomics and Phenotyping of Methylobacterium Species.</title>
        <authorList>
            <person name="Alessa O."/>
            <person name="Ogura Y."/>
            <person name="Fujitani Y."/>
            <person name="Takami H."/>
            <person name="Hayashi T."/>
            <person name="Sahin N."/>
            <person name="Tani A."/>
        </authorList>
    </citation>
    <scope>NUCLEOTIDE SEQUENCE</scope>
    <source>
        <strain evidence="2">DSM 22415</strain>
    </source>
</reference>
<evidence type="ECO:0000259" key="1">
    <source>
        <dbReference type="Pfam" id="PF18743"/>
    </source>
</evidence>
<sequence>MASYAPLSRREVETQFMERLRGRYEDAGFRFTLHPRAEQLPDFLGSYLPDALAEKPGRNIVIEVKDRPGPSSDHSLQDIRGLFDGHPDWHLHVAFIGGDPLQSLVLDTAAPELLRSHIEEVRDLRRAGHRRAAFIMAWSLLETALRLREEEAEGRARAPGTLVQTLAMQGYIEPETERRVRGLIDLRNRIVHGDLMAEPTDADIEQVLAAVEETVSVTGG</sequence>
<protein>
    <recommendedName>
        <fullName evidence="1">REase AHJR-like domain-containing protein</fullName>
    </recommendedName>
</protein>
<comment type="caution">
    <text evidence="2">The sequence shown here is derived from an EMBL/GenBank/DDBJ whole genome shotgun (WGS) entry which is preliminary data.</text>
</comment>
<dbReference type="Proteomes" id="UP001055303">
    <property type="component" value="Unassembled WGS sequence"/>
</dbReference>
<accession>A0ABQ4RCC6</accession>
<gene>
    <name evidence="2" type="ORF">IFDJLNFL_0238</name>
</gene>